<proteinExistence type="predicted"/>
<sequence>MRIWSLHPEYLDRQGLVACWRETLLAQAVLADATKGYQRHPQLERFRAVADPVAAVGAYLAGVADEADARGYRFDRTRIRRIESAIPPIPVTTGQLAREWEHLRAKLAERSPEVLTRHGAVELPRAHPLFVVVPGPIAPWERADPAAGVSRRRGTSDPSG</sequence>
<dbReference type="AlphaFoldDB" id="A0A1H1LNA3"/>
<dbReference type="RefSeq" id="WP_060922200.1">
    <property type="nucleotide sequence ID" value="NZ_JALXUB010000004.1"/>
</dbReference>
<reference evidence="1 2" key="1">
    <citation type="submission" date="2016-10" db="EMBL/GenBank/DDBJ databases">
        <authorList>
            <person name="de Groot N.N."/>
        </authorList>
    </citation>
    <scope>NUCLEOTIDE SEQUENCE [LARGE SCALE GENOMIC DNA]</scope>
    <source>
        <strain evidence="1 2">DSM 15019</strain>
    </source>
</reference>
<evidence type="ECO:0000313" key="1">
    <source>
        <dbReference type="EMBL" id="SDR76031.1"/>
    </source>
</evidence>
<evidence type="ECO:0000313" key="2">
    <source>
        <dbReference type="Proteomes" id="UP000182126"/>
    </source>
</evidence>
<organism evidence="1 2">
    <name type="scientific">Microbacterium paraoxydans</name>
    <dbReference type="NCBI Taxonomy" id="199592"/>
    <lineage>
        <taxon>Bacteria</taxon>
        <taxon>Bacillati</taxon>
        <taxon>Actinomycetota</taxon>
        <taxon>Actinomycetes</taxon>
        <taxon>Micrococcales</taxon>
        <taxon>Microbacteriaceae</taxon>
        <taxon>Microbacterium</taxon>
    </lineage>
</organism>
<gene>
    <name evidence="1" type="ORF">SAMN04489809_0217</name>
</gene>
<evidence type="ECO:0008006" key="3">
    <source>
        <dbReference type="Google" id="ProtNLM"/>
    </source>
</evidence>
<accession>A0A1H1LNA3</accession>
<dbReference type="Proteomes" id="UP000182126">
    <property type="component" value="Chromosome I"/>
</dbReference>
<protein>
    <recommendedName>
        <fullName evidence="3">Pyrimidine dimer DNA glycosylase /DNA-(Apurinic or apyrimidinic site) lyase</fullName>
    </recommendedName>
</protein>
<dbReference type="GeneID" id="36299015"/>
<dbReference type="eggNOG" id="ENOG503195F">
    <property type="taxonomic scope" value="Bacteria"/>
</dbReference>
<dbReference type="Pfam" id="PF03013">
    <property type="entry name" value="Pyr_excise"/>
    <property type="match status" value="1"/>
</dbReference>
<name>A0A1H1LNA3_9MICO</name>
<dbReference type="InterPro" id="IPR004260">
    <property type="entry name" value="Pyr-dimer_DNA_glycosylase"/>
</dbReference>
<dbReference type="EMBL" id="LT629770">
    <property type="protein sequence ID" value="SDR76031.1"/>
    <property type="molecule type" value="Genomic_DNA"/>
</dbReference>